<dbReference type="SMART" id="SM00255">
    <property type="entry name" value="TIR"/>
    <property type="match status" value="1"/>
</dbReference>
<dbReference type="PRINTS" id="PR00364">
    <property type="entry name" value="DISEASERSIST"/>
</dbReference>
<dbReference type="Pfam" id="PF23282">
    <property type="entry name" value="WHD_ROQ1"/>
    <property type="match status" value="1"/>
</dbReference>
<feature type="domain" description="TIR" evidence="5">
    <location>
        <begin position="10"/>
        <end position="175"/>
    </location>
</feature>
<dbReference type="Gene3D" id="3.40.50.300">
    <property type="entry name" value="P-loop containing nucleotide triphosphate hydrolases"/>
    <property type="match status" value="1"/>
</dbReference>
<organism evidence="6 7">
    <name type="scientific">Phaseolus angularis</name>
    <name type="common">Azuki bean</name>
    <name type="synonym">Vigna angularis</name>
    <dbReference type="NCBI Taxonomy" id="3914"/>
    <lineage>
        <taxon>Eukaryota</taxon>
        <taxon>Viridiplantae</taxon>
        <taxon>Streptophyta</taxon>
        <taxon>Embryophyta</taxon>
        <taxon>Tracheophyta</taxon>
        <taxon>Spermatophyta</taxon>
        <taxon>Magnoliopsida</taxon>
        <taxon>eudicotyledons</taxon>
        <taxon>Gunneridae</taxon>
        <taxon>Pentapetalae</taxon>
        <taxon>rosids</taxon>
        <taxon>fabids</taxon>
        <taxon>Fabales</taxon>
        <taxon>Fabaceae</taxon>
        <taxon>Papilionoideae</taxon>
        <taxon>50 kb inversion clade</taxon>
        <taxon>NPAAA clade</taxon>
        <taxon>indigoferoid/millettioid clade</taxon>
        <taxon>Phaseoleae</taxon>
        <taxon>Vigna</taxon>
    </lineage>
</organism>
<dbReference type="GO" id="GO:0043531">
    <property type="term" value="F:ADP binding"/>
    <property type="evidence" value="ECO:0007669"/>
    <property type="project" value="InterPro"/>
</dbReference>
<keyword evidence="4" id="KW-0520">NAD</keyword>
<dbReference type="PANTHER" id="PTHR11017">
    <property type="entry name" value="LEUCINE-RICH REPEAT-CONTAINING PROTEIN"/>
    <property type="match status" value="1"/>
</dbReference>
<sequence>MAVTSPSQAYSYDVFLNFRGSDTRQGFTGFLYKALLDSGIHIFIDDEGIQSGKIITPELKEAIEKSRIAITVLSTNYASSSFCLDELEIILDCFKRTKLLVLPVFYKVPPSHVRHQQGSYGEALARLEEGLHHKMKNWKKALKKVANHSGFHFEDEKEYEHKLIEKIVERVFSIISNVEERLHVADYPVGLESQVHEIRKLLDVGDDDGVNMIGIHGMGGVGKSALARRVYNLITHQFEGSCFLQNVREESNKHGLKHLQSIILSQVLGMKEINLASEQQGISIIKNRLKRKKVLLILDDVDKHKQLHGIVGSPEWFGPGSVVIITTRDKQLLASHEVKRTHEVKELNEIDALKLLKFKAFKMEEVDPSYDEVLNQVVTYASGIPLALEVIGSNLFGKSVQEWESAIKQYKRIPNNKILEILKVSFDSLGEEEKSVFLDIACCFKGYKLTEIEEKLRALYDNCMKYHIGVLVEKSLIKFSHDERVTFHDLIEDMGKRIDRQQSPREPGKRRRLWLQEDIIQVLKDKSGTSEIKIICLHFSISDDQVVEWDGNAFTDMKSLKILIVRNGIFSQIWNHLPEGLKVLEWRAQVVANGCITSLEYGRLSKVQLFPSKCKDDKAAGYYE</sequence>
<name>A0A8T0JWN6_PHAAN</name>
<dbReference type="Pfam" id="PF01582">
    <property type="entry name" value="TIR"/>
    <property type="match status" value="1"/>
</dbReference>
<dbReference type="EMBL" id="JABFOF010000008">
    <property type="protein sequence ID" value="KAG2385028.1"/>
    <property type="molecule type" value="Genomic_DNA"/>
</dbReference>
<evidence type="ECO:0000313" key="7">
    <source>
        <dbReference type="Proteomes" id="UP000743370"/>
    </source>
</evidence>
<dbReference type="Gene3D" id="1.10.8.430">
    <property type="entry name" value="Helical domain of apoptotic protease-activating factors"/>
    <property type="match status" value="1"/>
</dbReference>
<comment type="caution">
    <text evidence="6">The sequence shown here is derived from an EMBL/GenBank/DDBJ whole genome shotgun (WGS) entry which is preliminary data.</text>
</comment>
<keyword evidence="3" id="KW-0611">Plant defense</keyword>
<dbReference type="PANTHER" id="PTHR11017:SF431">
    <property type="entry name" value="ADP-RIBOSYL CYCLASE_CYCLIC ADP-RIBOSE HYDROLASE"/>
    <property type="match status" value="1"/>
</dbReference>
<dbReference type="Gene3D" id="3.40.50.10140">
    <property type="entry name" value="Toll/interleukin-1 receptor homology (TIR) domain"/>
    <property type="match status" value="1"/>
</dbReference>
<dbReference type="SUPFAM" id="SSF52200">
    <property type="entry name" value="Toll/Interleukin receptor TIR domain"/>
    <property type="match status" value="1"/>
</dbReference>
<gene>
    <name evidence="6" type="ORF">HKW66_Vig0121200</name>
</gene>
<evidence type="ECO:0000256" key="1">
    <source>
        <dbReference type="ARBA" id="ARBA00022614"/>
    </source>
</evidence>
<dbReference type="AlphaFoldDB" id="A0A8T0JWN6"/>
<dbReference type="GO" id="GO:0006952">
    <property type="term" value="P:defense response"/>
    <property type="evidence" value="ECO:0007669"/>
    <property type="project" value="UniProtKB-KW"/>
</dbReference>
<proteinExistence type="predicted"/>
<evidence type="ECO:0000256" key="4">
    <source>
        <dbReference type="ARBA" id="ARBA00023027"/>
    </source>
</evidence>
<dbReference type="InterPro" id="IPR002182">
    <property type="entry name" value="NB-ARC"/>
</dbReference>
<evidence type="ECO:0000313" key="6">
    <source>
        <dbReference type="EMBL" id="KAG2385028.1"/>
    </source>
</evidence>
<dbReference type="InterPro" id="IPR027417">
    <property type="entry name" value="P-loop_NTPase"/>
</dbReference>
<dbReference type="GO" id="GO:0007165">
    <property type="term" value="P:signal transduction"/>
    <property type="evidence" value="ECO:0007669"/>
    <property type="project" value="InterPro"/>
</dbReference>
<dbReference type="SUPFAM" id="SSF52540">
    <property type="entry name" value="P-loop containing nucleoside triphosphate hydrolases"/>
    <property type="match status" value="1"/>
</dbReference>
<dbReference type="InterPro" id="IPR058192">
    <property type="entry name" value="WHD_ROQ1-like"/>
</dbReference>
<dbReference type="SUPFAM" id="SSF46785">
    <property type="entry name" value="Winged helix' DNA-binding domain"/>
    <property type="match status" value="1"/>
</dbReference>
<keyword evidence="2" id="KW-0677">Repeat</keyword>
<accession>A0A8T0JWN6</accession>
<dbReference type="InterPro" id="IPR042197">
    <property type="entry name" value="Apaf_helical"/>
</dbReference>
<evidence type="ECO:0000256" key="2">
    <source>
        <dbReference type="ARBA" id="ARBA00022737"/>
    </source>
</evidence>
<keyword evidence="1" id="KW-0433">Leucine-rich repeat</keyword>
<dbReference type="Proteomes" id="UP000743370">
    <property type="component" value="Unassembled WGS sequence"/>
</dbReference>
<dbReference type="FunFam" id="3.40.50.10140:FF:000007">
    <property type="entry name" value="Disease resistance protein (TIR-NBS-LRR class)"/>
    <property type="match status" value="1"/>
</dbReference>
<dbReference type="InterPro" id="IPR035897">
    <property type="entry name" value="Toll_tir_struct_dom_sf"/>
</dbReference>
<dbReference type="Pfam" id="PF00931">
    <property type="entry name" value="NB-ARC"/>
    <property type="match status" value="1"/>
</dbReference>
<dbReference type="PROSITE" id="PS50104">
    <property type="entry name" value="TIR"/>
    <property type="match status" value="1"/>
</dbReference>
<evidence type="ECO:0000256" key="3">
    <source>
        <dbReference type="ARBA" id="ARBA00022821"/>
    </source>
</evidence>
<reference evidence="6 7" key="1">
    <citation type="submission" date="2020-05" db="EMBL/GenBank/DDBJ databases">
        <title>Vigna angularis (adzuki bean) Var. LongXiaoDou No. 4 denovo assembly.</title>
        <authorList>
            <person name="Xiang H."/>
        </authorList>
    </citation>
    <scope>NUCLEOTIDE SEQUENCE [LARGE SCALE GENOMIC DNA]</scope>
    <source>
        <tissue evidence="6">Leaf</tissue>
    </source>
</reference>
<evidence type="ECO:0000259" key="5">
    <source>
        <dbReference type="PROSITE" id="PS50104"/>
    </source>
</evidence>
<dbReference type="InterPro" id="IPR000157">
    <property type="entry name" value="TIR_dom"/>
</dbReference>
<dbReference type="InterPro" id="IPR036390">
    <property type="entry name" value="WH_DNA-bd_sf"/>
</dbReference>
<protein>
    <submittedName>
        <fullName evidence="6">TMV resistance protein</fullName>
    </submittedName>
</protein>
<dbReference type="InterPro" id="IPR044974">
    <property type="entry name" value="Disease_R_plants"/>
</dbReference>